<accession>A0A4P9WTL8</accession>
<protein>
    <submittedName>
        <fullName evidence="3">Uncharacterized protein</fullName>
    </submittedName>
</protein>
<proteinExistence type="predicted"/>
<dbReference type="Proteomes" id="UP000268535">
    <property type="component" value="Unassembled WGS sequence"/>
</dbReference>
<gene>
    <name evidence="3" type="ORF">CAUPRSCDRAFT_11670</name>
</gene>
<organism evidence="3 4">
    <name type="scientific">Caulochytrium protostelioides</name>
    <dbReference type="NCBI Taxonomy" id="1555241"/>
    <lineage>
        <taxon>Eukaryota</taxon>
        <taxon>Fungi</taxon>
        <taxon>Fungi incertae sedis</taxon>
        <taxon>Chytridiomycota</taxon>
        <taxon>Chytridiomycota incertae sedis</taxon>
        <taxon>Chytridiomycetes</taxon>
        <taxon>Caulochytriales</taxon>
        <taxon>Caulochytriaceae</taxon>
        <taxon>Caulochytrium</taxon>
    </lineage>
</organism>
<evidence type="ECO:0000313" key="4">
    <source>
        <dbReference type="Proteomes" id="UP000268535"/>
    </source>
</evidence>
<evidence type="ECO:0000256" key="1">
    <source>
        <dbReference type="SAM" id="MobiDB-lite"/>
    </source>
</evidence>
<reference evidence="4" key="1">
    <citation type="journal article" date="2018" name="Nat. Microbiol.">
        <title>Leveraging single-cell genomics to expand the fungal tree of life.</title>
        <authorList>
            <person name="Ahrendt S.R."/>
            <person name="Quandt C.A."/>
            <person name="Ciobanu D."/>
            <person name="Clum A."/>
            <person name="Salamov A."/>
            <person name="Andreopoulos B."/>
            <person name="Cheng J.F."/>
            <person name="Woyke T."/>
            <person name="Pelin A."/>
            <person name="Henrissat B."/>
            <person name="Reynolds N.K."/>
            <person name="Benny G.L."/>
            <person name="Smith M.E."/>
            <person name="James T.Y."/>
            <person name="Grigoriev I.V."/>
        </authorList>
    </citation>
    <scope>NUCLEOTIDE SEQUENCE [LARGE SCALE GENOMIC DNA]</scope>
    <source>
        <strain evidence="4">ATCC 52028</strain>
    </source>
</reference>
<evidence type="ECO:0000256" key="2">
    <source>
        <dbReference type="SAM" id="SignalP"/>
    </source>
</evidence>
<keyword evidence="2" id="KW-0732">Signal</keyword>
<feature type="chain" id="PRO_5020947593" evidence="2">
    <location>
        <begin position="28"/>
        <end position="116"/>
    </location>
</feature>
<feature type="region of interest" description="Disordered" evidence="1">
    <location>
        <begin position="30"/>
        <end position="116"/>
    </location>
</feature>
<feature type="signal peptide" evidence="2">
    <location>
        <begin position="1"/>
        <end position="27"/>
    </location>
</feature>
<evidence type="ECO:0000313" key="3">
    <source>
        <dbReference type="EMBL" id="RKO96641.1"/>
    </source>
</evidence>
<dbReference type="AlphaFoldDB" id="A0A4P9WTL8"/>
<sequence>MARFPLPGAAFLARLLFVLLALSTASAVAVPRARPAPAPVPTPQTGSLTTDRAEAAGSAASMGPPQSRAVFHPRPVGGPRVDPRPQPDPKWSDLELPRTRLGVPQSHFLVTPRDAQ</sequence>
<dbReference type="EMBL" id="ML009748">
    <property type="protein sequence ID" value="RKO96641.1"/>
    <property type="molecule type" value="Genomic_DNA"/>
</dbReference>
<feature type="compositionally biased region" description="Basic and acidic residues" evidence="1">
    <location>
        <begin position="81"/>
        <end position="98"/>
    </location>
</feature>
<name>A0A4P9WTL8_9FUNG</name>